<protein>
    <recommendedName>
        <fullName evidence="3">Response regulatory domain-containing protein</fullName>
    </recommendedName>
</protein>
<dbReference type="AlphaFoldDB" id="A0AAV4DFA6"/>
<name>A0AAV4DFA6_9GAST</name>
<keyword evidence="2" id="KW-1185">Reference proteome</keyword>
<dbReference type="Proteomes" id="UP000735302">
    <property type="component" value="Unassembled WGS sequence"/>
</dbReference>
<evidence type="ECO:0008006" key="3">
    <source>
        <dbReference type="Google" id="ProtNLM"/>
    </source>
</evidence>
<evidence type="ECO:0000313" key="2">
    <source>
        <dbReference type="Proteomes" id="UP000735302"/>
    </source>
</evidence>
<organism evidence="1 2">
    <name type="scientific">Plakobranchus ocellatus</name>
    <dbReference type="NCBI Taxonomy" id="259542"/>
    <lineage>
        <taxon>Eukaryota</taxon>
        <taxon>Metazoa</taxon>
        <taxon>Spiralia</taxon>
        <taxon>Lophotrochozoa</taxon>
        <taxon>Mollusca</taxon>
        <taxon>Gastropoda</taxon>
        <taxon>Heterobranchia</taxon>
        <taxon>Euthyneura</taxon>
        <taxon>Panpulmonata</taxon>
        <taxon>Sacoglossa</taxon>
        <taxon>Placobranchoidea</taxon>
        <taxon>Plakobranchidae</taxon>
        <taxon>Plakobranchus</taxon>
    </lineage>
</organism>
<proteinExistence type="predicted"/>
<reference evidence="1 2" key="1">
    <citation type="journal article" date="2021" name="Elife">
        <title>Chloroplast acquisition without the gene transfer in kleptoplastic sea slugs, Plakobranchus ocellatus.</title>
        <authorList>
            <person name="Maeda T."/>
            <person name="Takahashi S."/>
            <person name="Yoshida T."/>
            <person name="Shimamura S."/>
            <person name="Takaki Y."/>
            <person name="Nagai Y."/>
            <person name="Toyoda A."/>
            <person name="Suzuki Y."/>
            <person name="Arimoto A."/>
            <person name="Ishii H."/>
            <person name="Satoh N."/>
            <person name="Nishiyama T."/>
            <person name="Hasebe M."/>
            <person name="Maruyama T."/>
            <person name="Minagawa J."/>
            <person name="Obokata J."/>
            <person name="Shigenobu S."/>
        </authorList>
    </citation>
    <scope>NUCLEOTIDE SEQUENCE [LARGE SCALE GENOMIC DNA]</scope>
</reference>
<comment type="caution">
    <text evidence="1">The sequence shown here is derived from an EMBL/GenBank/DDBJ whole genome shotgun (WGS) entry which is preliminary data.</text>
</comment>
<dbReference type="EMBL" id="BLXT01007821">
    <property type="protein sequence ID" value="GFO42917.1"/>
    <property type="molecule type" value="Genomic_DNA"/>
</dbReference>
<gene>
    <name evidence="1" type="ORF">PoB_006942200</name>
</gene>
<accession>A0AAV4DFA6</accession>
<sequence>MIVVIVEDCDVDEKKLTKMADLVHDQYVIHVTADAVVARAFLSAGYYEPVDRQLTTPQGVEWIKRSPNL</sequence>
<evidence type="ECO:0000313" key="1">
    <source>
        <dbReference type="EMBL" id="GFO42917.1"/>
    </source>
</evidence>